<evidence type="ECO:0000313" key="4">
    <source>
        <dbReference type="EMBL" id="KOB85923.1"/>
    </source>
</evidence>
<feature type="region of interest" description="Disordered" evidence="1">
    <location>
        <begin position="955"/>
        <end position="1000"/>
    </location>
</feature>
<evidence type="ECO:0000256" key="1">
    <source>
        <dbReference type="SAM" id="MobiDB-lite"/>
    </source>
</evidence>
<dbReference type="InterPro" id="IPR044885">
    <property type="entry name" value="PRESA_N_sf"/>
</dbReference>
<accession>A0A0L7LZG7</accession>
<proteinExistence type="predicted"/>
<feature type="region of interest" description="Disordered" evidence="1">
    <location>
        <begin position="267"/>
        <end position="295"/>
    </location>
</feature>
<dbReference type="Proteomes" id="UP000054282">
    <property type="component" value="Unassembled WGS sequence"/>
</dbReference>
<keyword evidence="2" id="KW-1133">Transmembrane helix</keyword>
<organism evidence="4 5">
    <name type="scientific">Plasmodium falciparum (isolate Dd2)</name>
    <dbReference type="NCBI Taxonomy" id="57267"/>
    <lineage>
        <taxon>Eukaryota</taxon>
        <taxon>Sar</taxon>
        <taxon>Alveolata</taxon>
        <taxon>Apicomplexa</taxon>
        <taxon>Aconoidasida</taxon>
        <taxon>Haemosporida</taxon>
        <taxon>Plasmodiidae</taxon>
        <taxon>Plasmodium</taxon>
        <taxon>Plasmodium (Laverania)</taxon>
    </lineage>
</organism>
<dbReference type="Gene3D" id="6.10.280.180">
    <property type="entry name" value="Plasmodium RESA, N-terminal helical domain"/>
    <property type="match status" value="1"/>
</dbReference>
<dbReference type="PANTHER" id="PTHR36193">
    <property type="entry name" value="PHISTB DOMAIN-CONTAINING RESA-LIKE PROTEIN 1"/>
    <property type="match status" value="1"/>
</dbReference>
<feature type="compositionally biased region" description="Polar residues" evidence="1">
    <location>
        <begin position="226"/>
        <end position="238"/>
    </location>
</feature>
<dbReference type="InterPro" id="IPR019111">
    <property type="entry name" value="PRESA_N"/>
</dbReference>
<dbReference type="OrthoDB" id="377798at2759"/>
<keyword evidence="2" id="KW-0472">Membrane</keyword>
<dbReference type="VEuPathDB" id="PlasmoDB:PfDd2_080006500"/>
<dbReference type="EMBL" id="DS016204">
    <property type="protein sequence ID" value="KOB85923.1"/>
    <property type="molecule type" value="Genomic_DNA"/>
</dbReference>
<feature type="region of interest" description="Disordered" evidence="1">
    <location>
        <begin position="314"/>
        <end position="423"/>
    </location>
</feature>
<gene>
    <name evidence="4" type="ORF">PFDG_01480</name>
</gene>
<protein>
    <recommendedName>
        <fullName evidence="3">Plasmodium RESA N-terminal domain-containing protein</fullName>
    </recommendedName>
</protein>
<feature type="compositionally biased region" description="Polar residues" evidence="1">
    <location>
        <begin position="1026"/>
        <end position="1035"/>
    </location>
</feature>
<sequence>MIFVKSKILYFLKWPSVAIEENFSGSFKCLFKNKRNKYVRNNLSRFILSVSLILFFFHFVLCSTIENVEILKNDYNTLTESHNIINRRSRNLGANPESISLGYELSEKDEGNKNDLINSATDVSTELENLKERLFPELELYTNDQNSRNNTPNLRKGSLGFDSFKKLELGTLNQFDKDKMINLKDETNMNEFEGSLGRNSMASNVVTSELFDEPVDDSSSTTTSTGTKLQNVPSNDNNGELLKDEPIDDYINNNSKVESEDNYYAQQNMQSQSKDNYASEQNVADQSTDNYPTQHDVPVQLRDNYASEQEYFDRGEQLNDVSADNNTSNKLKDEPVDNNTSNKLKDEPVDNNTSNKLKDEPVDDNTSNKLKDEPVDNNTINKLKDEPVDDNTSNILKDEPVDDHAGKHLKDEPVDDHAGKHMKDEPVDIDRTNIKKGLNEQHVNPWTTTLADLKNINNSMKIEKNNKSNEQVKNTSVSKSCDIIKPSKFNKKNLFEQRLQSVEGKNFFEGRSQNLEGRSNFDERSQNVEGRSHFDERSQIVEQRRNFDDRDQNIMDRKNFDERNQQVNDRRNFDERNQQVNERRNFDERYQNVNERRNFDERNQHVNERRNFDERNQQVNDRRNFDERNQHVNERRNFDERNQQVNDRRNFDERNQQVNDRRNFDERNQQVNDRRNFDERNQQVNDRRNFDDRDQNVMDRRNFDERNQQVNDRRNFDERNQQVNDRRNFDERNQNVNERRNFDERNQQVNDRRNFDERNQHVNERRNFDERNQHVNERRNFDERNQNVNDRRNFDERNQNVNDRRNFDERNQQVNDRRNFDERNQHVNERRNFDERNQHVNERYQNVNDRRNFDERNQHVNERRNFDQRAPNVEERRYMDPRNPNIPDVRFPHHQWGQGMMYGRPYYPWVPFMGDGRGYNFYNPHQHMVYGRPYYWVPPPPALEYTKGFNPMEQRREEDRGHMGGRGSRYPEEERYNYNNKRSNSIPEGRNYEENAYERGGGNNKWDFRNMYDRLRDEDENDYDQPPSTSSSNRGRGNERYSQSRDRREERNNYNSDYYTRGNERTYNNSNVTSSSNRELIPYKKEILPFGVSNSELEDKLTEEELNERIRRLDYTVSVKDMFILWNHILAHERKKYTKMQEYLMYYSQYLEKTYLVPTAFRKKYWWRVHYMLTEEVVKRERTDNLDFHQFLRKGSCEKREFLYFINSKRKGWADLTETMKNIWMERLTYKMRKYSGA</sequence>
<feature type="compositionally biased region" description="Polar residues" evidence="1">
    <location>
        <begin position="267"/>
        <end position="293"/>
    </location>
</feature>
<feature type="region of interest" description="Disordered" evidence="1">
    <location>
        <begin position="1017"/>
        <end position="1075"/>
    </location>
</feature>
<name>A0A0L7LZG7_PLAF4</name>
<feature type="compositionally biased region" description="Polar residues" evidence="1">
    <location>
        <begin position="977"/>
        <end position="986"/>
    </location>
</feature>
<keyword evidence="2" id="KW-0812">Transmembrane</keyword>
<feature type="compositionally biased region" description="Basic and acidic residues" evidence="1">
    <location>
        <begin position="396"/>
        <end position="423"/>
    </location>
</feature>
<dbReference type="OMA" id="NQNVNDR"/>
<feature type="region of interest" description="Disordered" evidence="1">
    <location>
        <begin position="211"/>
        <end position="247"/>
    </location>
</feature>
<evidence type="ECO:0000259" key="3">
    <source>
        <dbReference type="Pfam" id="PF09687"/>
    </source>
</evidence>
<reference evidence="5" key="1">
    <citation type="submission" date="2006-09" db="EMBL/GenBank/DDBJ databases">
        <title>Annotation of Plasmodium falciparum Dd2.</title>
        <authorList>
            <consortium name="The Broad Institute Genome Sequencing Platform"/>
            <person name="Volkman S.K."/>
            <person name="Neafsey D.E."/>
            <person name="Dash A.P."/>
            <person name="Chitnis C.E."/>
            <person name="Hartl D.L."/>
            <person name="Young S.K."/>
            <person name="Zeng Q."/>
            <person name="Koehrsen M."/>
            <person name="Alvarado L."/>
            <person name="Berlin A."/>
            <person name="Borenstein D."/>
            <person name="Chapman S.B."/>
            <person name="Chen Z."/>
            <person name="Engels R."/>
            <person name="Freedman E."/>
            <person name="Gellesch M."/>
            <person name="Goldberg J."/>
            <person name="Griggs A."/>
            <person name="Gujja S."/>
            <person name="Heilman E.R."/>
            <person name="Heiman D.I."/>
            <person name="Howarth C."/>
            <person name="Jen D."/>
            <person name="Larson L."/>
            <person name="Mehta T."/>
            <person name="Neiman D."/>
            <person name="Park D."/>
            <person name="Pearson M."/>
            <person name="Roberts A."/>
            <person name="Saif S."/>
            <person name="Shea T."/>
            <person name="Shenoy N."/>
            <person name="Sisk P."/>
            <person name="Stolte C."/>
            <person name="Sykes S."/>
            <person name="Walk T."/>
            <person name="White J."/>
            <person name="Yandava C."/>
            <person name="Haas B."/>
            <person name="Henn M.R."/>
            <person name="Nusbaum C."/>
            <person name="Birren B."/>
        </authorList>
    </citation>
    <scope>NUCLEOTIDE SEQUENCE [LARGE SCALE GENOMIC DNA]</scope>
</reference>
<feature type="compositionally biased region" description="Basic and acidic residues" evidence="1">
    <location>
        <begin position="519"/>
        <end position="873"/>
    </location>
</feature>
<dbReference type="PANTHER" id="PTHR36193:SF23">
    <property type="entry name" value="PHISTB DOMAIN-CONTAINING RESA-LIKE PROTEIN 1"/>
    <property type="match status" value="1"/>
</dbReference>
<feature type="compositionally biased region" description="Basic and acidic residues" evidence="1">
    <location>
        <begin position="1036"/>
        <end position="1052"/>
    </location>
</feature>
<feature type="transmembrane region" description="Helical" evidence="2">
    <location>
        <begin position="42"/>
        <end position="61"/>
    </location>
</feature>
<feature type="region of interest" description="Disordered" evidence="1">
    <location>
        <begin position="510"/>
        <end position="873"/>
    </location>
</feature>
<feature type="compositionally biased region" description="Polar residues" evidence="1">
    <location>
        <begin position="319"/>
        <end position="329"/>
    </location>
</feature>
<dbReference type="AlphaFoldDB" id="A0A0L7LZG7"/>
<evidence type="ECO:0000313" key="5">
    <source>
        <dbReference type="Proteomes" id="UP000054282"/>
    </source>
</evidence>
<dbReference type="InterPro" id="IPR006526">
    <property type="entry name" value="Export_prot_PHISTa/b/c"/>
</dbReference>
<evidence type="ECO:0000256" key="2">
    <source>
        <dbReference type="SAM" id="Phobius"/>
    </source>
</evidence>
<reference evidence="5" key="2">
    <citation type="submission" date="2006-09" db="EMBL/GenBank/DDBJ databases">
        <title>The genome sequence of Plasmodium falciparum Dd2.</title>
        <authorList>
            <consortium name="The Broad Institute Genome Sequencing Platform"/>
            <person name="Birren B."/>
            <person name="Lander E."/>
            <person name="Galagan J."/>
            <person name="Nusbaum C."/>
            <person name="Devon K."/>
            <person name="Henn M."/>
            <person name="Jaffe D."/>
            <person name="Butler J."/>
            <person name="Alvarez P."/>
            <person name="Gnerre S."/>
            <person name="Grabherr M."/>
            <person name="Kleber M."/>
            <person name="Mauceli E."/>
            <person name="Brockman W."/>
            <person name="MacCallum I.A."/>
            <person name="Rounsley S."/>
            <person name="Young S."/>
            <person name="LaButti K."/>
            <person name="Pushparaj V."/>
            <person name="DeCaprio D."/>
            <person name="Crawford M."/>
            <person name="Koehrsen M."/>
            <person name="Engels R."/>
            <person name="Montgomery P."/>
            <person name="Pearson M."/>
            <person name="Howarth C."/>
            <person name="Larson L."/>
            <person name="Luoma S."/>
            <person name="White J."/>
            <person name="Kodira C."/>
            <person name="Zeng Q."/>
            <person name="O'Leary S."/>
            <person name="Yandava C."/>
            <person name="Alvarado L."/>
            <person name="Wirth D."/>
            <person name="Volkman S."/>
            <person name="Hartl D."/>
        </authorList>
    </citation>
    <scope>NUCLEOTIDE SEQUENCE [LARGE SCALE GENOMIC DNA]</scope>
</reference>
<feature type="domain" description="Plasmodium RESA N-terminal" evidence="3">
    <location>
        <begin position="1100"/>
        <end position="1224"/>
    </location>
</feature>
<dbReference type="NCBIfam" id="TIGR01639">
    <property type="entry name" value="P_fal_TIGR01639"/>
    <property type="match status" value="1"/>
</dbReference>
<dbReference type="KEGG" id="pfd:PFDG_01480"/>
<dbReference type="Pfam" id="PF09687">
    <property type="entry name" value="PRESAN"/>
    <property type="match status" value="1"/>
</dbReference>